<dbReference type="Pfam" id="PF00141">
    <property type="entry name" value="peroxidase"/>
    <property type="match status" value="1"/>
</dbReference>
<dbReference type="PROSITE" id="PS00435">
    <property type="entry name" value="PEROXIDASE_1"/>
    <property type="match status" value="1"/>
</dbReference>
<keyword evidence="6" id="KW-0408">Iron</keyword>
<name>A0AA35ZT62_LACSI</name>
<feature type="domain" description="Plant heme peroxidase family profile" evidence="7">
    <location>
        <begin position="52"/>
        <end position="197"/>
    </location>
</feature>
<dbReference type="PANTHER" id="PTHR31356">
    <property type="entry name" value="THYLAKOID LUMENAL 29 KDA PROTEIN, CHLOROPLASTIC-RELATED"/>
    <property type="match status" value="1"/>
</dbReference>
<evidence type="ECO:0000259" key="7">
    <source>
        <dbReference type="PROSITE" id="PS50873"/>
    </source>
</evidence>
<evidence type="ECO:0000313" key="9">
    <source>
        <dbReference type="Proteomes" id="UP001177003"/>
    </source>
</evidence>
<proteinExistence type="inferred from homology"/>
<dbReference type="GO" id="GO:0020037">
    <property type="term" value="F:heme binding"/>
    <property type="evidence" value="ECO:0007669"/>
    <property type="project" value="InterPro"/>
</dbReference>
<dbReference type="PRINTS" id="PR00459">
    <property type="entry name" value="ASPEROXIDASE"/>
</dbReference>
<dbReference type="PRINTS" id="PR00458">
    <property type="entry name" value="PEROXIDASE"/>
</dbReference>
<evidence type="ECO:0000256" key="4">
    <source>
        <dbReference type="ARBA" id="ARBA00022723"/>
    </source>
</evidence>
<keyword evidence="9" id="KW-1185">Reference proteome</keyword>
<dbReference type="InterPro" id="IPR044831">
    <property type="entry name" value="Ccp1-like"/>
</dbReference>
<dbReference type="GO" id="GO:0042744">
    <property type="term" value="P:hydrogen peroxide catabolic process"/>
    <property type="evidence" value="ECO:0007669"/>
    <property type="project" value="TreeGrafter"/>
</dbReference>
<protein>
    <recommendedName>
        <fullName evidence="7">Plant heme peroxidase family profile domain-containing protein</fullName>
    </recommendedName>
</protein>
<dbReference type="InterPro" id="IPR002207">
    <property type="entry name" value="Peroxidase_I"/>
</dbReference>
<comment type="catalytic activity">
    <reaction evidence="1">
        <text>2 a phenolic donor + H2O2 = 2 a phenolic radical donor + 2 H2O</text>
        <dbReference type="Rhea" id="RHEA:56136"/>
        <dbReference type="ChEBI" id="CHEBI:15377"/>
        <dbReference type="ChEBI" id="CHEBI:16240"/>
        <dbReference type="ChEBI" id="CHEBI:139520"/>
        <dbReference type="ChEBI" id="CHEBI:139521"/>
        <dbReference type="EC" id="1.11.1.7"/>
    </reaction>
</comment>
<evidence type="ECO:0000256" key="3">
    <source>
        <dbReference type="ARBA" id="ARBA00006873"/>
    </source>
</evidence>
<dbReference type="GO" id="GO:0000302">
    <property type="term" value="P:response to reactive oxygen species"/>
    <property type="evidence" value="ECO:0007669"/>
    <property type="project" value="TreeGrafter"/>
</dbReference>
<evidence type="ECO:0000256" key="2">
    <source>
        <dbReference type="ARBA" id="ARBA00001970"/>
    </source>
</evidence>
<dbReference type="GO" id="GO:0046872">
    <property type="term" value="F:metal ion binding"/>
    <property type="evidence" value="ECO:0007669"/>
    <property type="project" value="UniProtKB-KW"/>
</dbReference>
<sequence length="197" mass="21969">MVRRWRSILGCYFLKPMSLEGYGGVWRGGGHRETRYEHACLCPSCQLFLYHPSGSPVIIGSYSPIENDKKEIPNEGRLPDATKGNDHLREVFVETMGLEDIDIVTLSGGHTLGGAHKERSGFEGLWTSNPLIFDNSYFIELLAGEKKGLLKLPTDKAVLDDPVFRPLVEKYAADEDAFFADYAISHMKLSELGFAKA</sequence>
<keyword evidence="4" id="KW-0479">Metal-binding</keyword>
<dbReference type="AlphaFoldDB" id="A0AA35ZT62"/>
<accession>A0AA35ZT62</accession>
<dbReference type="GO" id="GO:0140825">
    <property type="term" value="F:lactoperoxidase activity"/>
    <property type="evidence" value="ECO:0007669"/>
    <property type="project" value="UniProtKB-EC"/>
</dbReference>
<comment type="cofactor">
    <cofactor evidence="2">
        <name>heme b</name>
        <dbReference type="ChEBI" id="CHEBI:60344"/>
    </cofactor>
</comment>
<keyword evidence="5" id="KW-0560">Oxidoreductase</keyword>
<dbReference type="Proteomes" id="UP001177003">
    <property type="component" value="Chromosome 8"/>
</dbReference>
<organism evidence="8 9">
    <name type="scientific">Lactuca saligna</name>
    <name type="common">Willowleaf lettuce</name>
    <dbReference type="NCBI Taxonomy" id="75948"/>
    <lineage>
        <taxon>Eukaryota</taxon>
        <taxon>Viridiplantae</taxon>
        <taxon>Streptophyta</taxon>
        <taxon>Embryophyta</taxon>
        <taxon>Tracheophyta</taxon>
        <taxon>Spermatophyta</taxon>
        <taxon>Magnoliopsida</taxon>
        <taxon>eudicotyledons</taxon>
        <taxon>Gunneridae</taxon>
        <taxon>Pentapetalae</taxon>
        <taxon>asterids</taxon>
        <taxon>campanulids</taxon>
        <taxon>Asterales</taxon>
        <taxon>Asteraceae</taxon>
        <taxon>Cichorioideae</taxon>
        <taxon>Cichorieae</taxon>
        <taxon>Lactucinae</taxon>
        <taxon>Lactuca</taxon>
    </lineage>
</organism>
<dbReference type="Gene3D" id="1.10.420.10">
    <property type="entry name" value="Peroxidase, domain 2"/>
    <property type="match status" value="1"/>
</dbReference>
<evidence type="ECO:0000256" key="5">
    <source>
        <dbReference type="ARBA" id="ARBA00023002"/>
    </source>
</evidence>
<comment type="similarity">
    <text evidence="3">Belongs to the peroxidase family. Ascorbate peroxidase subfamily.</text>
</comment>
<dbReference type="GO" id="GO:0009507">
    <property type="term" value="C:chloroplast"/>
    <property type="evidence" value="ECO:0007669"/>
    <property type="project" value="TreeGrafter"/>
</dbReference>
<dbReference type="InterPro" id="IPR002016">
    <property type="entry name" value="Haem_peroxidase"/>
</dbReference>
<dbReference type="EMBL" id="OX465084">
    <property type="protein sequence ID" value="CAI9297874.1"/>
    <property type="molecule type" value="Genomic_DNA"/>
</dbReference>
<dbReference type="InterPro" id="IPR010255">
    <property type="entry name" value="Haem_peroxidase_sf"/>
</dbReference>
<dbReference type="GO" id="GO:0034599">
    <property type="term" value="P:cellular response to oxidative stress"/>
    <property type="evidence" value="ECO:0007669"/>
    <property type="project" value="InterPro"/>
</dbReference>
<evidence type="ECO:0000313" key="8">
    <source>
        <dbReference type="EMBL" id="CAI9297874.1"/>
    </source>
</evidence>
<dbReference type="SUPFAM" id="SSF48113">
    <property type="entry name" value="Heme-dependent peroxidases"/>
    <property type="match status" value="1"/>
</dbReference>
<evidence type="ECO:0000256" key="6">
    <source>
        <dbReference type="ARBA" id="ARBA00023004"/>
    </source>
</evidence>
<dbReference type="InterPro" id="IPR019793">
    <property type="entry name" value="Peroxidases_heam-ligand_BS"/>
</dbReference>
<gene>
    <name evidence="8" type="ORF">LSALG_LOCUS36657</name>
</gene>
<dbReference type="FunFam" id="1.10.420.10:FF:000003">
    <property type="entry name" value="L-ascorbate peroxidase, cytosolic"/>
    <property type="match status" value="1"/>
</dbReference>
<reference evidence="8" key="1">
    <citation type="submission" date="2023-04" db="EMBL/GenBank/DDBJ databases">
        <authorList>
            <person name="Vijverberg K."/>
            <person name="Xiong W."/>
            <person name="Schranz E."/>
        </authorList>
    </citation>
    <scope>NUCLEOTIDE SEQUENCE</scope>
</reference>
<dbReference type="PROSITE" id="PS50873">
    <property type="entry name" value="PEROXIDASE_4"/>
    <property type="match status" value="1"/>
</dbReference>
<evidence type="ECO:0000256" key="1">
    <source>
        <dbReference type="ARBA" id="ARBA00000189"/>
    </source>
</evidence>
<dbReference type="PANTHER" id="PTHR31356:SF59">
    <property type="entry name" value="L-ASCORBATE PEROXIDASE 1, CYTOSOLIC"/>
    <property type="match status" value="1"/>
</dbReference>